<dbReference type="PROSITE" id="PS50158">
    <property type="entry name" value="ZF_CCHC"/>
    <property type="match status" value="1"/>
</dbReference>
<dbReference type="InterPro" id="IPR001584">
    <property type="entry name" value="Integrase_cat-core"/>
</dbReference>
<dbReference type="EMBL" id="BSXT01002186">
    <property type="protein sequence ID" value="GMF47685.1"/>
    <property type="molecule type" value="Genomic_DNA"/>
</dbReference>
<dbReference type="GO" id="GO:0015074">
    <property type="term" value="P:DNA integration"/>
    <property type="evidence" value="ECO:0007669"/>
    <property type="project" value="InterPro"/>
</dbReference>
<dbReference type="InterPro" id="IPR001878">
    <property type="entry name" value="Znf_CCHC"/>
</dbReference>
<keyword evidence="1" id="KW-0863">Zinc-finger</keyword>
<evidence type="ECO:0000256" key="2">
    <source>
        <dbReference type="SAM" id="MobiDB-lite"/>
    </source>
</evidence>
<organism evidence="5 6">
    <name type="scientific">Phytophthora fragariaefolia</name>
    <dbReference type="NCBI Taxonomy" id="1490495"/>
    <lineage>
        <taxon>Eukaryota</taxon>
        <taxon>Sar</taxon>
        <taxon>Stramenopiles</taxon>
        <taxon>Oomycota</taxon>
        <taxon>Peronosporomycetes</taxon>
        <taxon>Peronosporales</taxon>
        <taxon>Peronosporaceae</taxon>
        <taxon>Phytophthora</taxon>
    </lineage>
</organism>
<dbReference type="Pfam" id="PF07727">
    <property type="entry name" value="RVT_2"/>
    <property type="match status" value="1"/>
</dbReference>
<evidence type="ECO:0000313" key="6">
    <source>
        <dbReference type="Proteomes" id="UP001165121"/>
    </source>
</evidence>
<dbReference type="Gene3D" id="3.30.420.10">
    <property type="entry name" value="Ribonuclease H-like superfamily/Ribonuclease H"/>
    <property type="match status" value="1"/>
</dbReference>
<keyword evidence="1" id="KW-0862">Zinc</keyword>
<dbReference type="GO" id="GO:0003676">
    <property type="term" value="F:nucleic acid binding"/>
    <property type="evidence" value="ECO:0007669"/>
    <property type="project" value="InterPro"/>
</dbReference>
<feature type="domain" description="CCHC-type" evidence="3">
    <location>
        <begin position="245"/>
        <end position="260"/>
    </location>
</feature>
<feature type="compositionally biased region" description="Basic and acidic residues" evidence="2">
    <location>
        <begin position="20"/>
        <end position="29"/>
    </location>
</feature>
<keyword evidence="1" id="KW-0479">Metal-binding</keyword>
<comment type="caution">
    <text evidence="5">The sequence shown here is derived from an EMBL/GenBank/DDBJ whole genome shotgun (WGS) entry which is preliminary data.</text>
</comment>
<evidence type="ECO:0000256" key="1">
    <source>
        <dbReference type="PROSITE-ProRule" id="PRU00047"/>
    </source>
</evidence>
<keyword evidence="6" id="KW-1185">Reference proteome</keyword>
<evidence type="ECO:0000259" key="3">
    <source>
        <dbReference type="PROSITE" id="PS50158"/>
    </source>
</evidence>
<dbReference type="PANTHER" id="PTHR11439:SF467">
    <property type="entry name" value="INTEGRASE CATALYTIC DOMAIN-CONTAINING PROTEIN"/>
    <property type="match status" value="1"/>
</dbReference>
<dbReference type="InterPro" id="IPR043502">
    <property type="entry name" value="DNA/RNA_pol_sf"/>
</dbReference>
<protein>
    <submittedName>
        <fullName evidence="5">Unnamed protein product</fullName>
    </submittedName>
</protein>
<feature type="compositionally biased region" description="Low complexity" evidence="2">
    <location>
        <begin position="1"/>
        <end position="10"/>
    </location>
</feature>
<accession>A0A9W6XY22</accession>
<reference evidence="5" key="1">
    <citation type="submission" date="2023-04" db="EMBL/GenBank/DDBJ databases">
        <title>Phytophthora fragariaefolia NBRC 109709.</title>
        <authorList>
            <person name="Ichikawa N."/>
            <person name="Sato H."/>
            <person name="Tonouchi N."/>
        </authorList>
    </citation>
    <scope>NUCLEOTIDE SEQUENCE</scope>
    <source>
        <strain evidence="5">NBRC 109709</strain>
    </source>
</reference>
<evidence type="ECO:0000259" key="4">
    <source>
        <dbReference type="PROSITE" id="PS50994"/>
    </source>
</evidence>
<feature type="compositionally biased region" description="Acidic residues" evidence="2">
    <location>
        <begin position="646"/>
        <end position="657"/>
    </location>
</feature>
<dbReference type="SMART" id="SM00343">
    <property type="entry name" value="ZnF_C2HC"/>
    <property type="match status" value="1"/>
</dbReference>
<dbReference type="InterPro" id="IPR036397">
    <property type="entry name" value="RNaseH_sf"/>
</dbReference>
<dbReference type="AlphaFoldDB" id="A0A9W6XY22"/>
<feature type="region of interest" description="Disordered" evidence="2">
    <location>
        <begin position="171"/>
        <end position="240"/>
    </location>
</feature>
<dbReference type="Gene3D" id="4.10.60.10">
    <property type="entry name" value="Zinc finger, CCHC-type"/>
    <property type="match status" value="1"/>
</dbReference>
<dbReference type="PROSITE" id="PS50994">
    <property type="entry name" value="INTEGRASE"/>
    <property type="match status" value="1"/>
</dbReference>
<dbReference type="SUPFAM" id="SSF57756">
    <property type="entry name" value="Retrovirus zinc finger-like domains"/>
    <property type="match status" value="1"/>
</dbReference>
<feature type="compositionally biased region" description="Basic residues" evidence="2">
    <location>
        <begin position="208"/>
        <end position="223"/>
    </location>
</feature>
<dbReference type="SUPFAM" id="SSF56672">
    <property type="entry name" value="DNA/RNA polymerases"/>
    <property type="match status" value="1"/>
</dbReference>
<feature type="region of interest" description="Disordered" evidence="2">
    <location>
        <begin position="252"/>
        <end position="293"/>
    </location>
</feature>
<feature type="compositionally biased region" description="Low complexity" evidence="2">
    <location>
        <begin position="517"/>
        <end position="526"/>
    </location>
</feature>
<dbReference type="PANTHER" id="PTHR11439">
    <property type="entry name" value="GAG-POL-RELATED RETROTRANSPOSON"/>
    <property type="match status" value="1"/>
</dbReference>
<gene>
    <name evidence="5" type="ORF">Pfra01_001812500</name>
</gene>
<name>A0A9W6XY22_9STRA</name>
<sequence length="1104" mass="121604">MDQACAAESAARSRRTTRQSRGELDDERSSPAVVAVCHPGVSGVSRSSTSVNLNTTAATTVSGVASGGFTFFNVAGSGAVLTSGIGTIPSVASVATAPATIAASANVTQVWPTIPAVLPPVAPSAGAFSATQLMIPQYSGGGFGIKLDNVRGNSFEQCGSDSSRMMNALRTESELDERSDEPSGGQYIFSAQSAKGSRGKQQDQRSDKNKKRGNGRYKSKGKTNRGGSAGNQGGKKNNGENPRECWNCHKTGHIQTNCPSPRRKDDETDSALPERKRFQNKKTSGKSDGNARHVDMLSHQDSNSEIIATQSAISNSVEWILDSASDCHVCTNKALLSNLRQDDGPLVFDWEGKPSRSRGQVGDPELRVHKIEVFGADQGPELVNTKFEAYLRERGISLITTNTYSPEENGLVERMHGIVLSRIRSLLTTVDMPELLWGEAFQFAVEMLNVSPSYAKRSISYRLLDLRTGDIKELRTVQFAEDWTVDRSYVEKLLLNRYLRGKYILPANIPYVRLDKLTSPSPTTTLGSQNDDEHRNKRHCSQDLRAHIVVDAPPATGASVLPSVPISGVLSMNPTRTAEADARPSRARGQREYVPSQIPRNIDGGGGAEGGEDLSNRSCSAPSECNGDLSNRRDSVHSSNPLALSDFDEDDMDQSWSDANDEATDAVIANGDPVEGTLRSVGVGKERDDEEDIELGASFRRSTRIRRPNVRLSDYNVDIPASCQQEFGVNFWETYAPVSKIESVRAILLLALYLGLNCRQVDFVTAFLNGPIGEADIYMEQPYYFDNGSGRVCKLRRSLYGLRQAPRIWYQVLDKYLRKCGFNRTKMDAGVYVRTAGANKVFITVYVDDLLIVGADPNIEEVVAELKKEFKIKDLGNVKNLLGMEITYVRGRMLTISQKGYCEKVLKRFKMDKCKPVPTPQVKGNLPRPGVPEVEPVCVNADPDLDYRQIVGSLQYLAQCSRPDIANAVRTLGKFMNCYTQEHHVLAKRVLRYLRGTTDYGLVWTVSDKVPDFQVAAYVDASRRSLKEVKVEAYADADLGNEKDDRRSVTGFVLQLNGCTYAYANSAWLQMTLAVPSLWQLQKRIKFYLLVTAKDVKYLSRNVV</sequence>
<dbReference type="OrthoDB" id="124616at2759"/>
<dbReference type="Proteomes" id="UP001165121">
    <property type="component" value="Unassembled WGS sequence"/>
</dbReference>
<dbReference type="GO" id="GO:0008270">
    <property type="term" value="F:zinc ion binding"/>
    <property type="evidence" value="ECO:0007669"/>
    <property type="project" value="UniProtKB-KW"/>
</dbReference>
<dbReference type="SUPFAM" id="SSF53098">
    <property type="entry name" value="Ribonuclease H-like"/>
    <property type="match status" value="1"/>
</dbReference>
<feature type="region of interest" description="Disordered" evidence="2">
    <location>
        <begin position="1"/>
        <end position="31"/>
    </location>
</feature>
<dbReference type="InterPro" id="IPR013103">
    <property type="entry name" value="RVT_2"/>
</dbReference>
<dbReference type="InterPro" id="IPR012337">
    <property type="entry name" value="RNaseH-like_sf"/>
</dbReference>
<feature type="compositionally biased region" description="Basic and acidic residues" evidence="2">
    <location>
        <begin position="262"/>
        <end position="277"/>
    </location>
</feature>
<evidence type="ECO:0000313" key="5">
    <source>
        <dbReference type="EMBL" id="GMF47685.1"/>
    </source>
</evidence>
<feature type="region of interest" description="Disordered" evidence="2">
    <location>
        <begin position="516"/>
        <end position="538"/>
    </location>
</feature>
<feature type="region of interest" description="Disordered" evidence="2">
    <location>
        <begin position="565"/>
        <end position="657"/>
    </location>
</feature>
<proteinExistence type="predicted"/>
<feature type="domain" description="Integrase catalytic" evidence="4">
    <location>
        <begin position="372"/>
        <end position="471"/>
    </location>
</feature>
<dbReference type="InterPro" id="IPR036875">
    <property type="entry name" value="Znf_CCHC_sf"/>
</dbReference>